<gene>
    <name evidence="1" type="ORF">KSZ_73880</name>
</gene>
<name>A0ABQ3VSX4_9CHLR</name>
<keyword evidence="2" id="KW-1185">Reference proteome</keyword>
<evidence type="ECO:0000313" key="1">
    <source>
        <dbReference type="EMBL" id="GHO89382.1"/>
    </source>
</evidence>
<evidence type="ECO:0000313" key="2">
    <source>
        <dbReference type="Proteomes" id="UP000635565"/>
    </source>
</evidence>
<dbReference type="Proteomes" id="UP000635565">
    <property type="component" value="Unassembled WGS sequence"/>
</dbReference>
<sequence>MHREHRHNMEYGAQGLGEANTPCDGCVMHTLPFCSFSPHCALCLDDGIQATG</sequence>
<organism evidence="1 2">
    <name type="scientific">Dictyobacter formicarum</name>
    <dbReference type="NCBI Taxonomy" id="2778368"/>
    <lineage>
        <taxon>Bacteria</taxon>
        <taxon>Bacillati</taxon>
        <taxon>Chloroflexota</taxon>
        <taxon>Ktedonobacteria</taxon>
        <taxon>Ktedonobacterales</taxon>
        <taxon>Dictyobacteraceae</taxon>
        <taxon>Dictyobacter</taxon>
    </lineage>
</organism>
<dbReference type="EMBL" id="BNJJ01000036">
    <property type="protein sequence ID" value="GHO89382.1"/>
    <property type="molecule type" value="Genomic_DNA"/>
</dbReference>
<accession>A0ABQ3VSX4</accession>
<comment type="caution">
    <text evidence="1">The sequence shown here is derived from an EMBL/GenBank/DDBJ whole genome shotgun (WGS) entry which is preliminary data.</text>
</comment>
<protein>
    <submittedName>
        <fullName evidence="1">Uncharacterized protein</fullName>
    </submittedName>
</protein>
<proteinExistence type="predicted"/>
<reference evidence="1 2" key="1">
    <citation type="journal article" date="2021" name="Int. J. Syst. Evol. Microbiol.">
        <title>Reticulibacter mediterranei gen. nov., sp. nov., within the new family Reticulibacteraceae fam. nov., and Ktedonospora formicarum gen. nov., sp. nov., Ktedonobacter robiniae sp. nov., Dictyobacter formicarum sp. nov. and Dictyobacter arantiisoli sp. nov., belonging to the class Ktedonobacteria.</title>
        <authorList>
            <person name="Yabe S."/>
            <person name="Zheng Y."/>
            <person name="Wang C.M."/>
            <person name="Sakai Y."/>
            <person name="Abe K."/>
            <person name="Yokota A."/>
            <person name="Donadio S."/>
            <person name="Cavaletti L."/>
            <person name="Monciardini P."/>
        </authorList>
    </citation>
    <scope>NUCLEOTIDE SEQUENCE [LARGE SCALE GENOMIC DNA]</scope>
    <source>
        <strain evidence="1 2">SOSP1-9</strain>
    </source>
</reference>